<dbReference type="InterPro" id="IPR035979">
    <property type="entry name" value="RBD_domain_sf"/>
</dbReference>
<evidence type="ECO:0000256" key="4">
    <source>
        <dbReference type="ARBA" id="ARBA00022884"/>
    </source>
</evidence>
<feature type="domain" description="RRM" evidence="8">
    <location>
        <begin position="102"/>
        <end position="174"/>
    </location>
</feature>
<keyword evidence="5" id="KW-0539">Nucleus</keyword>
<dbReference type="Proteomes" id="UP000549394">
    <property type="component" value="Unassembled WGS sequence"/>
</dbReference>
<dbReference type="Gene3D" id="3.30.70.330">
    <property type="match status" value="2"/>
</dbReference>
<evidence type="ECO:0000256" key="7">
    <source>
        <dbReference type="SAM" id="MobiDB-lite"/>
    </source>
</evidence>
<evidence type="ECO:0000256" key="3">
    <source>
        <dbReference type="ARBA" id="ARBA00022737"/>
    </source>
</evidence>
<dbReference type="PANTHER" id="PTHR23003">
    <property type="entry name" value="RNA RECOGNITION MOTIF RRM DOMAIN CONTAINING PROTEIN"/>
    <property type="match status" value="1"/>
</dbReference>
<feature type="region of interest" description="Disordered" evidence="7">
    <location>
        <begin position="59"/>
        <end position="101"/>
    </location>
</feature>
<dbReference type="GO" id="GO:0003729">
    <property type="term" value="F:mRNA binding"/>
    <property type="evidence" value="ECO:0007669"/>
    <property type="project" value="TreeGrafter"/>
</dbReference>
<evidence type="ECO:0000313" key="10">
    <source>
        <dbReference type="Proteomes" id="UP000549394"/>
    </source>
</evidence>
<feature type="domain" description="RRM" evidence="8">
    <location>
        <begin position="1"/>
        <end position="58"/>
    </location>
</feature>
<keyword evidence="2" id="KW-0507">mRNA processing</keyword>
<dbReference type="AlphaFoldDB" id="A0A7I8V406"/>
<accession>A0A7I8V406</accession>
<dbReference type="GO" id="GO:0005634">
    <property type="term" value="C:nucleus"/>
    <property type="evidence" value="ECO:0007669"/>
    <property type="project" value="UniProtKB-SubCell"/>
</dbReference>
<name>A0A7I8V406_9ANNE</name>
<dbReference type="PANTHER" id="PTHR23003:SF62">
    <property type="entry name" value="SERINE_ARGININE (SR)-TYPE SHUTTLING MRNA BINDING PROTEIN NPL3"/>
    <property type="match status" value="1"/>
</dbReference>
<reference evidence="9 10" key="1">
    <citation type="submission" date="2020-08" db="EMBL/GenBank/DDBJ databases">
        <authorList>
            <person name="Hejnol A."/>
        </authorList>
    </citation>
    <scope>NUCLEOTIDE SEQUENCE [LARGE SCALE GENOMIC DNA]</scope>
</reference>
<dbReference type="SUPFAM" id="SSF54928">
    <property type="entry name" value="RNA-binding domain, RBD"/>
    <property type="match status" value="1"/>
</dbReference>
<dbReference type="GO" id="GO:0005737">
    <property type="term" value="C:cytoplasm"/>
    <property type="evidence" value="ECO:0007669"/>
    <property type="project" value="TreeGrafter"/>
</dbReference>
<evidence type="ECO:0000256" key="5">
    <source>
        <dbReference type="ARBA" id="ARBA00023242"/>
    </source>
</evidence>
<comment type="caution">
    <text evidence="9">The sequence shown here is derived from an EMBL/GenBank/DDBJ whole genome shotgun (WGS) entry which is preliminary data.</text>
</comment>
<dbReference type="OrthoDB" id="1099063at2759"/>
<dbReference type="GO" id="GO:0006397">
    <property type="term" value="P:mRNA processing"/>
    <property type="evidence" value="ECO:0007669"/>
    <property type="project" value="UniProtKB-KW"/>
</dbReference>
<proteinExistence type="predicted"/>
<dbReference type="InterPro" id="IPR012677">
    <property type="entry name" value="Nucleotide-bd_a/b_plait_sf"/>
</dbReference>
<keyword evidence="4 6" id="KW-0694">RNA-binding</keyword>
<evidence type="ECO:0000256" key="6">
    <source>
        <dbReference type="PROSITE-ProRule" id="PRU00176"/>
    </source>
</evidence>
<dbReference type="PROSITE" id="PS50102">
    <property type="entry name" value="RRM"/>
    <property type="match status" value="2"/>
</dbReference>
<evidence type="ECO:0000313" key="9">
    <source>
        <dbReference type="EMBL" id="CAD5110891.1"/>
    </source>
</evidence>
<gene>
    <name evidence="9" type="ORF">DGYR_LOCUS248</name>
</gene>
<sequence>MFRKFGEIEFIDVHDGGERGPAFAFICFEDPQDAEDAIHARDGYDYKGYKLRVEFPRTPRDYVPRRDPTIDPNRDRSRSGSRSPKSRRWCTGAGPPMRRPDQRVIVSDLPPGTTWYDLKDHMQEAGEVCFATVYEDGNAGFVEYFRLEDMKEAVRKMDDTRFMSREGTISYIRVREDEKWKKDDEHKDD</sequence>
<evidence type="ECO:0000256" key="1">
    <source>
        <dbReference type="ARBA" id="ARBA00004123"/>
    </source>
</evidence>
<keyword evidence="3" id="KW-0677">Repeat</keyword>
<dbReference type="InterPro" id="IPR000504">
    <property type="entry name" value="RRM_dom"/>
</dbReference>
<dbReference type="Pfam" id="PF00076">
    <property type="entry name" value="RRM_1"/>
    <property type="match status" value="2"/>
</dbReference>
<evidence type="ECO:0000259" key="8">
    <source>
        <dbReference type="PROSITE" id="PS50102"/>
    </source>
</evidence>
<organism evidence="9 10">
    <name type="scientific">Dimorphilus gyrociliatus</name>
    <dbReference type="NCBI Taxonomy" id="2664684"/>
    <lineage>
        <taxon>Eukaryota</taxon>
        <taxon>Metazoa</taxon>
        <taxon>Spiralia</taxon>
        <taxon>Lophotrochozoa</taxon>
        <taxon>Annelida</taxon>
        <taxon>Polychaeta</taxon>
        <taxon>Polychaeta incertae sedis</taxon>
        <taxon>Dinophilidae</taxon>
        <taxon>Dimorphilus</taxon>
    </lineage>
</organism>
<evidence type="ECO:0000256" key="2">
    <source>
        <dbReference type="ARBA" id="ARBA00022664"/>
    </source>
</evidence>
<dbReference type="EMBL" id="CAJFCJ010000001">
    <property type="protein sequence ID" value="CAD5110891.1"/>
    <property type="molecule type" value="Genomic_DNA"/>
</dbReference>
<feature type="compositionally biased region" description="Basic and acidic residues" evidence="7">
    <location>
        <begin position="59"/>
        <end position="78"/>
    </location>
</feature>
<dbReference type="InterPro" id="IPR050374">
    <property type="entry name" value="RRT5_SRSF_SR"/>
</dbReference>
<keyword evidence="10" id="KW-1185">Reference proteome</keyword>
<protein>
    <submittedName>
        <fullName evidence="9">DgyrCDS255</fullName>
    </submittedName>
</protein>
<comment type="subcellular location">
    <subcellularLocation>
        <location evidence="1">Nucleus</location>
    </subcellularLocation>
</comment>
<dbReference type="SMART" id="SM00360">
    <property type="entry name" value="RRM"/>
    <property type="match status" value="2"/>
</dbReference>